<dbReference type="OrthoDB" id="25761at2759"/>
<dbReference type="GO" id="GO:0006397">
    <property type="term" value="P:mRNA processing"/>
    <property type="evidence" value="ECO:0007669"/>
    <property type="project" value="UniProtKB-KW"/>
</dbReference>
<dbReference type="CDD" id="cd16539">
    <property type="entry name" value="RING-HC_RNF113A_B"/>
    <property type="match status" value="1"/>
</dbReference>
<dbReference type="InParanoid" id="W4K481"/>
<dbReference type="GeneID" id="20677676"/>
<dbReference type="KEGG" id="hir:HETIRDRAFT_476336"/>
<feature type="compositionally biased region" description="Polar residues" evidence="13">
    <location>
        <begin position="54"/>
        <end position="67"/>
    </location>
</feature>
<protein>
    <recommendedName>
        <fullName evidence="4 12">Pre-mRNA-splicing factor CWC24</fullName>
    </recommendedName>
</protein>
<dbReference type="InterPro" id="IPR013083">
    <property type="entry name" value="Znf_RING/FYVE/PHD"/>
</dbReference>
<dbReference type="FunFam" id="3.30.40.10:FF:000045">
    <property type="entry name" value="RING finger protein 113A"/>
    <property type="match status" value="1"/>
</dbReference>
<dbReference type="SUPFAM" id="SSF90229">
    <property type="entry name" value="CCCH zinc finger"/>
    <property type="match status" value="1"/>
</dbReference>
<feature type="compositionally biased region" description="Polar residues" evidence="13">
    <location>
        <begin position="19"/>
        <end position="46"/>
    </location>
</feature>
<keyword evidence="6 12" id="KW-0747">Spliceosome</keyword>
<evidence type="ECO:0000256" key="13">
    <source>
        <dbReference type="SAM" id="MobiDB-lite"/>
    </source>
</evidence>
<evidence type="ECO:0000256" key="10">
    <source>
        <dbReference type="ARBA" id="ARBA00023187"/>
    </source>
</evidence>
<dbReference type="InterPro" id="IPR039971">
    <property type="entry name" value="CWC24-like"/>
</dbReference>
<keyword evidence="7 11" id="KW-0863">Zinc-finger</keyword>
<dbReference type="Pfam" id="PF13920">
    <property type="entry name" value="zf-C3HC4_3"/>
    <property type="match status" value="1"/>
</dbReference>
<name>W4K481_HETIT</name>
<feature type="domain" description="RING-type" evidence="14">
    <location>
        <begin position="236"/>
        <end position="273"/>
    </location>
</feature>
<dbReference type="PANTHER" id="PTHR12930">
    <property type="entry name" value="ZINC FINGER PROTEIN 183"/>
    <property type="match status" value="1"/>
</dbReference>
<keyword evidence="17" id="KW-1185">Reference proteome</keyword>
<evidence type="ECO:0000256" key="7">
    <source>
        <dbReference type="ARBA" id="ARBA00022771"/>
    </source>
</evidence>
<comment type="function">
    <text evidence="1 12">Involved in pre-mRNA splicing.</text>
</comment>
<dbReference type="PROSITE" id="PS00518">
    <property type="entry name" value="ZF_RING_1"/>
    <property type="match status" value="1"/>
</dbReference>
<evidence type="ECO:0000256" key="9">
    <source>
        <dbReference type="ARBA" id="ARBA00023125"/>
    </source>
</evidence>
<keyword evidence="10 12" id="KW-0508">mRNA splicing</keyword>
<dbReference type="PROSITE" id="PS50103">
    <property type="entry name" value="ZF_C3H1"/>
    <property type="match status" value="1"/>
</dbReference>
<dbReference type="GO" id="GO:0005684">
    <property type="term" value="C:U2-type spliceosomal complex"/>
    <property type="evidence" value="ECO:0007669"/>
    <property type="project" value="TreeGrafter"/>
</dbReference>
<feature type="domain" description="C3H1-type" evidence="15">
    <location>
        <begin position="171"/>
        <end position="199"/>
    </location>
</feature>
<evidence type="ECO:0000256" key="1">
    <source>
        <dbReference type="ARBA" id="ARBA00003777"/>
    </source>
</evidence>
<dbReference type="PANTHER" id="PTHR12930:SF0">
    <property type="entry name" value="RING FINGER PROTEIN 113B"/>
    <property type="match status" value="1"/>
</dbReference>
<dbReference type="EMBL" id="KI925459">
    <property type="protein sequence ID" value="ETW80648.1"/>
    <property type="molecule type" value="Genomic_DNA"/>
</dbReference>
<dbReference type="PROSITE" id="PS50089">
    <property type="entry name" value="ZF_RING_2"/>
    <property type="match status" value="1"/>
</dbReference>
<dbReference type="InterPro" id="IPR036855">
    <property type="entry name" value="Znf_CCCH_sf"/>
</dbReference>
<evidence type="ECO:0000313" key="17">
    <source>
        <dbReference type="Proteomes" id="UP000030671"/>
    </source>
</evidence>
<dbReference type="HOGENOM" id="CLU_050460_1_1_1"/>
<dbReference type="RefSeq" id="XP_009547370.1">
    <property type="nucleotide sequence ID" value="XM_009549075.1"/>
</dbReference>
<feature type="zinc finger region" description="C3H1-type" evidence="11">
    <location>
        <begin position="171"/>
        <end position="199"/>
    </location>
</feature>
<dbReference type="Gene3D" id="3.30.40.10">
    <property type="entry name" value="Zinc/RING finger domain, C3HC4 (zinc finger)"/>
    <property type="match status" value="1"/>
</dbReference>
<keyword evidence="12" id="KW-0507">mRNA processing</keyword>
<comment type="subunit">
    <text evidence="3 12">Associated with the spliceosome.</text>
</comment>
<dbReference type="Proteomes" id="UP000030671">
    <property type="component" value="Unassembled WGS sequence"/>
</dbReference>
<dbReference type="SMART" id="SM00184">
    <property type="entry name" value="RING"/>
    <property type="match status" value="1"/>
</dbReference>
<sequence>MASTQDTKVPFFKKKRARPTTTRQRSASPPTSALSVTAPVPSSSKSEVILPSRKGTSSLLSAGTKRTSSQRHAEELEDGGNGEGPGINWTTSGGHVNAALEILQGDEAEEMVLKKMKRAEPDADEGPDDGLYRGQKAYKSHIKKNQEVPKAMRVGPQRSNNSTIRTVTIVDYQPDVCKDYKETGFCGFGDTCKFLHDRGTYLAGWQLDKIAANPNKQVQDNSGSDDSDDEDIPFACIICRKPYTDPIMTRCNHYFCSACAIKRFTKTPKCAACGAPTGGIFNRAAKVMEKLKKKQEEEGGDSEDEKKREIKIEGLGQDDSEENSGDET</sequence>
<accession>W4K481</accession>
<dbReference type="SMART" id="SM00356">
    <property type="entry name" value="ZnF_C3H1"/>
    <property type="match status" value="1"/>
</dbReference>
<dbReference type="GO" id="GO:0034247">
    <property type="term" value="P:snoRNA splicing"/>
    <property type="evidence" value="ECO:0007669"/>
    <property type="project" value="TreeGrafter"/>
</dbReference>
<comment type="subcellular location">
    <subcellularLocation>
        <location evidence="12">Nucleus</location>
    </subcellularLocation>
</comment>
<evidence type="ECO:0000256" key="6">
    <source>
        <dbReference type="ARBA" id="ARBA00022728"/>
    </source>
</evidence>
<gene>
    <name evidence="16" type="ORF">HETIRDRAFT_476336</name>
</gene>
<dbReference type="Pfam" id="PF00642">
    <property type="entry name" value="zf-CCCH"/>
    <property type="match status" value="1"/>
</dbReference>
<evidence type="ECO:0000256" key="8">
    <source>
        <dbReference type="ARBA" id="ARBA00022833"/>
    </source>
</evidence>
<evidence type="ECO:0000256" key="4">
    <source>
        <dbReference type="ARBA" id="ARBA00020647"/>
    </source>
</evidence>
<keyword evidence="9 12" id="KW-0238">DNA-binding</keyword>
<evidence type="ECO:0000259" key="15">
    <source>
        <dbReference type="PROSITE" id="PS50103"/>
    </source>
</evidence>
<dbReference type="GO" id="GO:0003677">
    <property type="term" value="F:DNA binding"/>
    <property type="evidence" value="ECO:0007669"/>
    <property type="project" value="UniProtKB-UniRule"/>
</dbReference>
<evidence type="ECO:0000256" key="3">
    <source>
        <dbReference type="ARBA" id="ARBA00011524"/>
    </source>
</evidence>
<evidence type="ECO:0000259" key="14">
    <source>
        <dbReference type="PROSITE" id="PS50089"/>
    </source>
</evidence>
<evidence type="ECO:0000313" key="16">
    <source>
        <dbReference type="EMBL" id="ETW80648.1"/>
    </source>
</evidence>
<proteinExistence type="inferred from homology"/>
<dbReference type="InterPro" id="IPR000571">
    <property type="entry name" value="Znf_CCCH"/>
</dbReference>
<dbReference type="GO" id="GO:0008270">
    <property type="term" value="F:zinc ion binding"/>
    <property type="evidence" value="ECO:0007669"/>
    <property type="project" value="UniProtKB-KW"/>
</dbReference>
<evidence type="ECO:0000256" key="5">
    <source>
        <dbReference type="ARBA" id="ARBA00022723"/>
    </source>
</evidence>
<feature type="region of interest" description="Disordered" evidence="13">
    <location>
        <begin position="291"/>
        <end position="328"/>
    </location>
</feature>
<dbReference type="InterPro" id="IPR001841">
    <property type="entry name" value="Znf_RING"/>
</dbReference>
<reference evidence="16 17" key="1">
    <citation type="journal article" date="2012" name="New Phytol.">
        <title>Insight into trade-off between wood decay and parasitism from the genome of a fungal forest pathogen.</title>
        <authorList>
            <person name="Olson A."/>
            <person name="Aerts A."/>
            <person name="Asiegbu F."/>
            <person name="Belbahri L."/>
            <person name="Bouzid O."/>
            <person name="Broberg A."/>
            <person name="Canback B."/>
            <person name="Coutinho P.M."/>
            <person name="Cullen D."/>
            <person name="Dalman K."/>
            <person name="Deflorio G."/>
            <person name="van Diepen L.T."/>
            <person name="Dunand C."/>
            <person name="Duplessis S."/>
            <person name="Durling M."/>
            <person name="Gonthier P."/>
            <person name="Grimwood J."/>
            <person name="Fossdal C.G."/>
            <person name="Hansson D."/>
            <person name="Henrissat B."/>
            <person name="Hietala A."/>
            <person name="Himmelstrand K."/>
            <person name="Hoffmeister D."/>
            <person name="Hogberg N."/>
            <person name="James T.Y."/>
            <person name="Karlsson M."/>
            <person name="Kohler A."/>
            <person name="Kues U."/>
            <person name="Lee Y.H."/>
            <person name="Lin Y.C."/>
            <person name="Lind M."/>
            <person name="Lindquist E."/>
            <person name="Lombard V."/>
            <person name="Lucas S."/>
            <person name="Lunden K."/>
            <person name="Morin E."/>
            <person name="Murat C."/>
            <person name="Park J."/>
            <person name="Raffaello T."/>
            <person name="Rouze P."/>
            <person name="Salamov A."/>
            <person name="Schmutz J."/>
            <person name="Solheim H."/>
            <person name="Stahlberg J."/>
            <person name="Velez H."/>
            <person name="de Vries R.P."/>
            <person name="Wiebenga A."/>
            <person name="Woodward S."/>
            <person name="Yakovlev I."/>
            <person name="Garbelotto M."/>
            <person name="Martin F."/>
            <person name="Grigoriev I.V."/>
            <person name="Stenlid J."/>
        </authorList>
    </citation>
    <scope>NUCLEOTIDE SEQUENCE [LARGE SCALE GENOMIC DNA]</scope>
    <source>
        <strain evidence="16 17">TC 32-1</strain>
    </source>
</reference>
<dbReference type="InterPro" id="IPR017907">
    <property type="entry name" value="Znf_RING_CS"/>
</dbReference>
<dbReference type="SUPFAM" id="SSF57850">
    <property type="entry name" value="RING/U-box"/>
    <property type="match status" value="1"/>
</dbReference>
<dbReference type="AlphaFoldDB" id="W4K481"/>
<keyword evidence="5 11" id="KW-0479">Metal-binding</keyword>
<keyword evidence="12" id="KW-0539">Nucleus</keyword>
<keyword evidence="8 11" id="KW-0862">Zinc</keyword>
<evidence type="ECO:0000256" key="12">
    <source>
        <dbReference type="RuleBase" id="RU367110"/>
    </source>
</evidence>
<dbReference type="eggNOG" id="KOG1813">
    <property type="taxonomic scope" value="Eukaryota"/>
</dbReference>
<feature type="compositionally biased region" description="Acidic residues" evidence="13">
    <location>
        <begin position="316"/>
        <end position="328"/>
    </location>
</feature>
<organism evidence="16 17">
    <name type="scientific">Heterobasidion irregulare (strain TC 32-1)</name>
    <dbReference type="NCBI Taxonomy" id="747525"/>
    <lineage>
        <taxon>Eukaryota</taxon>
        <taxon>Fungi</taxon>
        <taxon>Dikarya</taxon>
        <taxon>Basidiomycota</taxon>
        <taxon>Agaricomycotina</taxon>
        <taxon>Agaricomycetes</taxon>
        <taxon>Russulales</taxon>
        <taxon>Bondarzewiaceae</taxon>
        <taxon>Heterobasidion</taxon>
        <taxon>Heterobasidion annosum species complex</taxon>
    </lineage>
</organism>
<evidence type="ECO:0000256" key="11">
    <source>
        <dbReference type="PROSITE-ProRule" id="PRU00723"/>
    </source>
</evidence>
<feature type="region of interest" description="Disordered" evidence="13">
    <location>
        <begin position="1"/>
        <end position="93"/>
    </location>
</feature>
<dbReference type="STRING" id="747525.W4K481"/>
<evidence type="ECO:0000256" key="2">
    <source>
        <dbReference type="ARBA" id="ARBA00009161"/>
    </source>
</evidence>
<comment type="similarity">
    <text evidence="2 12">Belongs to the CWC24 family.</text>
</comment>